<gene>
    <name evidence="1" type="ORF">NPD5_3918</name>
</gene>
<dbReference type="EMBL" id="CP013243">
    <property type="protein sequence ID" value="APH15792.1"/>
    <property type="molecule type" value="Genomic_DNA"/>
</dbReference>
<evidence type="ECO:0000313" key="2">
    <source>
        <dbReference type="Proteomes" id="UP000182204"/>
    </source>
</evidence>
<name>A0A1L3NI36_CLOSG</name>
<dbReference type="Proteomes" id="UP000182204">
    <property type="component" value="Chromosome"/>
</dbReference>
<reference evidence="1 2" key="1">
    <citation type="submission" date="2015-11" db="EMBL/GenBank/DDBJ databases">
        <authorList>
            <person name="Hill K.K."/>
            <person name="Shirey T.B."/>
            <person name="Raphael B."/>
            <person name="Daligault H.E."/>
            <person name="Davenport K.W."/>
            <person name="Bruce D.C."/>
            <person name="Foley B.T."/>
            <person name="Johnson S.L."/>
        </authorList>
    </citation>
    <scope>NUCLEOTIDE SEQUENCE [LARGE SCALE GENOMIC DNA]</scope>
    <source>
        <strain evidence="1 2">CDC_1632</strain>
    </source>
</reference>
<dbReference type="AlphaFoldDB" id="A0A1L3NI36"/>
<sequence>MMKLINLKVLNERTKIMKKIYKFQVPQKIIDISSIILKDIDNQFTRQETEMLISVVCLQSLDKFPQGDIEKAIEELFRVLSNPINEDIMINLDKNFCNSENEKIKDIYLKYPIHNNIHDKEWGKEIINRYTSNLILIQNYIQKTNLNSDGIYNFIVAKDMLNKMISNNGILNELISLKNKKGLDRILKFKKIKEASKSIDEFKSAWDYYTNIVYKHISEDEKRKYEALLGERLAKA</sequence>
<dbReference type="RefSeq" id="WP_155119569.1">
    <property type="nucleotide sequence ID" value="NZ_CP013243.1"/>
</dbReference>
<proteinExistence type="predicted"/>
<organism evidence="1 2">
    <name type="scientific">Clostridium sporogenes</name>
    <dbReference type="NCBI Taxonomy" id="1509"/>
    <lineage>
        <taxon>Bacteria</taxon>
        <taxon>Bacillati</taxon>
        <taxon>Bacillota</taxon>
        <taxon>Clostridia</taxon>
        <taxon>Eubacteriales</taxon>
        <taxon>Clostridiaceae</taxon>
        <taxon>Clostridium</taxon>
    </lineage>
</organism>
<protein>
    <submittedName>
        <fullName evidence="1">Uncharacterized protein</fullName>
    </submittedName>
</protein>
<evidence type="ECO:0000313" key="1">
    <source>
        <dbReference type="EMBL" id="APH15792.1"/>
    </source>
</evidence>
<accession>A0A1L3NI36</accession>